<dbReference type="PROSITE" id="PS51257">
    <property type="entry name" value="PROKAR_LIPOPROTEIN"/>
    <property type="match status" value="1"/>
</dbReference>
<evidence type="ECO:0000259" key="2">
    <source>
        <dbReference type="Pfam" id="PF13098"/>
    </source>
</evidence>
<evidence type="ECO:0000256" key="1">
    <source>
        <dbReference type="ARBA" id="ARBA00022729"/>
    </source>
</evidence>
<dbReference type="AlphaFoldDB" id="A0A1W1D0S3"/>
<evidence type="ECO:0000313" key="3">
    <source>
        <dbReference type="EMBL" id="SFV71710.1"/>
    </source>
</evidence>
<keyword evidence="1" id="KW-0732">Signal</keyword>
<proteinExistence type="predicted"/>
<name>A0A1W1D0S3_9ZZZZ</name>
<accession>A0A1W1D0S3</accession>
<dbReference type="EMBL" id="FPHM01000297">
    <property type="protein sequence ID" value="SFV71710.1"/>
    <property type="molecule type" value="Genomic_DNA"/>
</dbReference>
<dbReference type="SUPFAM" id="SSF52833">
    <property type="entry name" value="Thioredoxin-like"/>
    <property type="match status" value="1"/>
</dbReference>
<dbReference type="InterPro" id="IPR012336">
    <property type="entry name" value="Thioredoxin-like_fold"/>
</dbReference>
<gene>
    <name evidence="3" type="ORF">MNB_SV-13-1012</name>
</gene>
<protein>
    <recommendedName>
        <fullName evidence="2">Thioredoxin-like fold domain-containing protein</fullName>
    </recommendedName>
</protein>
<dbReference type="PANTHER" id="PTHR15337">
    <property type="entry name" value="ANTERIOR GRADIENT PROTEIN-RELATED"/>
    <property type="match status" value="1"/>
</dbReference>
<feature type="domain" description="Thioredoxin-like fold" evidence="2">
    <location>
        <begin position="39"/>
        <end position="129"/>
    </location>
</feature>
<dbReference type="InterPro" id="IPR036249">
    <property type="entry name" value="Thioredoxin-like_sf"/>
</dbReference>
<organism evidence="3">
    <name type="scientific">hydrothermal vent metagenome</name>
    <dbReference type="NCBI Taxonomy" id="652676"/>
    <lineage>
        <taxon>unclassified sequences</taxon>
        <taxon>metagenomes</taxon>
        <taxon>ecological metagenomes</taxon>
    </lineage>
</organism>
<dbReference type="Pfam" id="PF13098">
    <property type="entry name" value="Thioredoxin_2"/>
    <property type="match status" value="1"/>
</dbReference>
<dbReference type="Gene3D" id="3.40.30.10">
    <property type="entry name" value="Glutaredoxin"/>
    <property type="match status" value="1"/>
</dbReference>
<dbReference type="InterPro" id="IPR051099">
    <property type="entry name" value="AGR/TXD"/>
</dbReference>
<sequence>MKKISLIIFFSMMFLSCDSKSTSDEKPHLSKYQKALSLAKESSKIVMFKLTSEDCHFCKKMDREVLEDKEVESFLNKNFVLLNIDVKKEKIPLDLEYKVTPTFIFIASNEKLIYKIQGSWNKKDFIELLEMVLKKAKGDKK</sequence>
<reference evidence="3" key="1">
    <citation type="submission" date="2016-10" db="EMBL/GenBank/DDBJ databases">
        <authorList>
            <person name="de Groot N.N."/>
        </authorList>
    </citation>
    <scope>NUCLEOTIDE SEQUENCE</scope>
</reference>
<dbReference type="PANTHER" id="PTHR15337:SF11">
    <property type="entry name" value="THIOREDOXIN DOMAIN-CONTAINING PROTEIN"/>
    <property type="match status" value="1"/>
</dbReference>